<reference evidence="2 3" key="1">
    <citation type="submission" date="2019-04" db="EMBL/GenBank/DDBJ databases">
        <title>Fungal friends and foes A comparative genomics study of 23 Aspergillus species from section Flavi.</title>
        <authorList>
            <consortium name="DOE Joint Genome Institute"/>
            <person name="Kjaerbolling I."/>
            <person name="Vesth T.C."/>
            <person name="Frisvad J.C."/>
            <person name="Nybo J.L."/>
            <person name="Theobald S."/>
            <person name="Kildgaard S."/>
            <person name="Petersen T.I."/>
            <person name="Kuo A."/>
            <person name="Sato A."/>
            <person name="Lyhne E.K."/>
            <person name="Kogle M.E."/>
            <person name="Wiebenga A."/>
            <person name="Kun R.S."/>
            <person name="Lubbers R.J."/>
            <person name="Makela M.R."/>
            <person name="Barry K."/>
            <person name="Chovatia M."/>
            <person name="Clum A."/>
            <person name="Daum C."/>
            <person name="Haridas S."/>
            <person name="He G."/>
            <person name="LaButti K."/>
            <person name="Lipzen A."/>
            <person name="Mondo S."/>
            <person name="Pangilinan J."/>
            <person name="Riley R."/>
            <person name="Salamov A."/>
            <person name="Simmons B.A."/>
            <person name="Magnuson J.K."/>
            <person name="Henrissat B."/>
            <person name="Mortensen U.H."/>
            <person name="Larsen T.O."/>
            <person name="De vries R.P."/>
            <person name="Grigoriev I.V."/>
            <person name="Machida M."/>
            <person name="Baker S.E."/>
            <person name="Andersen M.R."/>
        </authorList>
    </citation>
    <scope>NUCLEOTIDE SEQUENCE [LARGE SCALE GENOMIC DNA]</scope>
    <source>
        <strain evidence="2 3">CBS 117618</strain>
    </source>
</reference>
<evidence type="ECO:0000313" key="3">
    <source>
        <dbReference type="Proteomes" id="UP000326532"/>
    </source>
</evidence>
<accession>A0A5N6D9P5</accession>
<name>A0A5N6D9P5_ASPPA</name>
<feature type="signal peptide" evidence="1">
    <location>
        <begin position="1"/>
        <end position="30"/>
    </location>
</feature>
<dbReference type="VEuPathDB" id="FungiDB:BDV34DRAFT_179262"/>
<keyword evidence="3" id="KW-1185">Reference proteome</keyword>
<dbReference type="EMBL" id="ML735028">
    <property type="protein sequence ID" value="KAB8201043.1"/>
    <property type="molecule type" value="Genomic_DNA"/>
</dbReference>
<evidence type="ECO:0000313" key="2">
    <source>
        <dbReference type="EMBL" id="KAB8201043.1"/>
    </source>
</evidence>
<gene>
    <name evidence="2" type="ORF">BDV34DRAFT_179262</name>
</gene>
<keyword evidence="1" id="KW-0732">Signal</keyword>
<evidence type="ECO:0008006" key="4">
    <source>
        <dbReference type="Google" id="ProtNLM"/>
    </source>
</evidence>
<organism evidence="2 3">
    <name type="scientific">Aspergillus parasiticus</name>
    <dbReference type="NCBI Taxonomy" id="5067"/>
    <lineage>
        <taxon>Eukaryota</taxon>
        <taxon>Fungi</taxon>
        <taxon>Dikarya</taxon>
        <taxon>Ascomycota</taxon>
        <taxon>Pezizomycotina</taxon>
        <taxon>Eurotiomycetes</taxon>
        <taxon>Eurotiomycetidae</taxon>
        <taxon>Eurotiales</taxon>
        <taxon>Aspergillaceae</taxon>
        <taxon>Aspergillus</taxon>
        <taxon>Aspergillus subgen. Circumdati</taxon>
    </lineage>
</organism>
<proteinExistence type="predicted"/>
<sequence>MEVGRCHRRAALRLTFNIRLLFALVPTVHSVRHMRYSCIKPKIGDAKVKSFDLPSSANNCLIPHARIWWAPSDHLRLPVKQPIAIVFGTVHGLYQELLMLYVRGILVTLKLSEELNKPYSCGLITYIRYL</sequence>
<feature type="chain" id="PRO_5024831665" description="Secreted protein" evidence="1">
    <location>
        <begin position="31"/>
        <end position="130"/>
    </location>
</feature>
<dbReference type="AlphaFoldDB" id="A0A5N6D9P5"/>
<evidence type="ECO:0000256" key="1">
    <source>
        <dbReference type="SAM" id="SignalP"/>
    </source>
</evidence>
<dbReference type="Proteomes" id="UP000326532">
    <property type="component" value="Unassembled WGS sequence"/>
</dbReference>
<protein>
    <recommendedName>
        <fullName evidence="4">Secreted protein</fullName>
    </recommendedName>
</protein>